<evidence type="ECO:0000256" key="5">
    <source>
        <dbReference type="ARBA" id="ARBA00023027"/>
    </source>
</evidence>
<dbReference type="EC" id="1.1.1.22" evidence="3 7"/>
<dbReference type="InterPro" id="IPR036220">
    <property type="entry name" value="UDP-Glc/GDP-Man_DH_C_sf"/>
</dbReference>
<feature type="binding site" evidence="10">
    <location>
        <position position="30"/>
    </location>
    <ligand>
        <name>NAD(+)</name>
        <dbReference type="ChEBI" id="CHEBI:57540"/>
    </ligand>
</feature>
<feature type="binding site" evidence="9">
    <location>
        <position position="324"/>
    </location>
    <ligand>
        <name>substrate</name>
    </ligand>
</feature>
<evidence type="ECO:0000256" key="1">
    <source>
        <dbReference type="ARBA" id="ARBA00004701"/>
    </source>
</evidence>
<dbReference type="GO" id="GO:0006065">
    <property type="term" value="P:UDP-glucuronate biosynthetic process"/>
    <property type="evidence" value="ECO:0007669"/>
    <property type="project" value="UniProtKB-UniPathway"/>
</dbReference>
<dbReference type="InterPro" id="IPR001732">
    <property type="entry name" value="UDP-Glc/GDP-Man_DH_N"/>
</dbReference>
<feature type="binding site" evidence="10">
    <location>
        <position position="271"/>
    </location>
    <ligand>
        <name>NAD(+)</name>
        <dbReference type="ChEBI" id="CHEBI:57540"/>
    </ligand>
</feature>
<dbReference type="AlphaFoldDB" id="A0A5D3K8W9"/>
<name>A0A5D3K8W9_9BRAD</name>
<feature type="binding site" evidence="9">
    <location>
        <position position="210"/>
    </location>
    <ligand>
        <name>substrate</name>
    </ligand>
</feature>
<dbReference type="Gene3D" id="3.40.50.720">
    <property type="entry name" value="NAD(P)-binding Rossmann-like Domain"/>
    <property type="match status" value="2"/>
</dbReference>
<evidence type="ECO:0000313" key="12">
    <source>
        <dbReference type="EMBL" id="TYL92028.1"/>
    </source>
</evidence>
<evidence type="ECO:0000256" key="2">
    <source>
        <dbReference type="ARBA" id="ARBA00006601"/>
    </source>
</evidence>
<feature type="binding site" evidence="10">
    <location>
        <position position="124"/>
    </location>
    <ligand>
        <name>NAD(+)</name>
        <dbReference type="ChEBI" id="CHEBI:57540"/>
    </ligand>
</feature>
<dbReference type="PANTHER" id="PTHR43750:SF1">
    <property type="entry name" value="GDP-MANNOSE 6-DEHYDROGENASE"/>
    <property type="match status" value="1"/>
</dbReference>
<evidence type="ECO:0000256" key="10">
    <source>
        <dbReference type="PIRSR" id="PIRSR500134-3"/>
    </source>
</evidence>
<dbReference type="GO" id="GO:0000271">
    <property type="term" value="P:polysaccharide biosynthetic process"/>
    <property type="evidence" value="ECO:0007669"/>
    <property type="project" value="InterPro"/>
</dbReference>
<dbReference type="InterPro" id="IPR028357">
    <property type="entry name" value="UDPglc_DH_bac"/>
</dbReference>
<protein>
    <recommendedName>
        <fullName evidence="3 7">UDP-glucose 6-dehydrogenase</fullName>
        <ecNumber evidence="3 7">1.1.1.22</ecNumber>
    </recommendedName>
</protein>
<dbReference type="Gene3D" id="1.20.5.170">
    <property type="match status" value="1"/>
</dbReference>
<dbReference type="OrthoDB" id="9803238at2"/>
<evidence type="ECO:0000313" key="13">
    <source>
        <dbReference type="Proteomes" id="UP000324758"/>
    </source>
</evidence>
<dbReference type="UniPathway" id="UPA00038">
    <property type="reaction ID" value="UER00491"/>
</dbReference>
<evidence type="ECO:0000256" key="4">
    <source>
        <dbReference type="ARBA" id="ARBA00023002"/>
    </source>
</evidence>
<dbReference type="GO" id="GO:0003979">
    <property type="term" value="F:UDP-glucose 6-dehydrogenase activity"/>
    <property type="evidence" value="ECO:0007669"/>
    <property type="project" value="UniProtKB-EC"/>
</dbReference>
<dbReference type="SUPFAM" id="SSF51735">
    <property type="entry name" value="NAD(P)-binding Rossmann-fold domains"/>
    <property type="match status" value="1"/>
</dbReference>
<evidence type="ECO:0000256" key="6">
    <source>
        <dbReference type="ARBA" id="ARBA00047473"/>
    </source>
</evidence>
<evidence type="ECO:0000256" key="8">
    <source>
        <dbReference type="PIRSR" id="PIRSR500134-1"/>
    </source>
</evidence>
<dbReference type="Pfam" id="PF00984">
    <property type="entry name" value="UDPG_MGDP_dh"/>
    <property type="match status" value="1"/>
</dbReference>
<dbReference type="InterPro" id="IPR008927">
    <property type="entry name" value="6-PGluconate_DH-like_C_sf"/>
</dbReference>
<dbReference type="Pfam" id="PF03720">
    <property type="entry name" value="UDPG_MGDP_dh_C"/>
    <property type="match status" value="1"/>
</dbReference>
<feature type="binding site" evidence="9">
    <location>
        <begin position="257"/>
        <end position="261"/>
    </location>
    <ligand>
        <name>substrate</name>
    </ligand>
</feature>
<dbReference type="InterPro" id="IPR017476">
    <property type="entry name" value="UDP-Glc/GDP-Man"/>
</dbReference>
<feature type="active site" description="Nucleophile" evidence="8">
    <location>
        <position position="268"/>
    </location>
</feature>
<dbReference type="PIRSF" id="PIRSF500134">
    <property type="entry name" value="UDPglc_DH_bac"/>
    <property type="match status" value="1"/>
</dbReference>
<dbReference type="SUPFAM" id="SSF52413">
    <property type="entry name" value="UDP-glucose/GDP-mannose dehydrogenase C-terminal domain"/>
    <property type="match status" value="1"/>
</dbReference>
<dbReference type="SUPFAM" id="SSF48179">
    <property type="entry name" value="6-phosphogluconate dehydrogenase C-terminal domain-like"/>
    <property type="match status" value="1"/>
</dbReference>
<feature type="binding site" evidence="10">
    <location>
        <position position="331"/>
    </location>
    <ligand>
        <name>NAD(+)</name>
        <dbReference type="ChEBI" id="CHEBI:57540"/>
    </ligand>
</feature>
<keyword evidence="4 7" id="KW-0560">Oxidoreductase</keyword>
<dbReference type="PROSITE" id="PS51257">
    <property type="entry name" value="PROKAR_LIPOPROTEIN"/>
    <property type="match status" value="1"/>
</dbReference>
<dbReference type="EMBL" id="VSSS01000041">
    <property type="protein sequence ID" value="TYL92028.1"/>
    <property type="molecule type" value="Genomic_DNA"/>
</dbReference>
<feature type="binding site" evidence="10">
    <location>
        <position position="86"/>
    </location>
    <ligand>
        <name>NAD(+)</name>
        <dbReference type="ChEBI" id="CHEBI:57540"/>
    </ligand>
</feature>
<dbReference type="RefSeq" id="WP_148775101.1">
    <property type="nucleotide sequence ID" value="NZ_VSSS01000041.1"/>
</dbReference>
<evidence type="ECO:0000256" key="3">
    <source>
        <dbReference type="ARBA" id="ARBA00012954"/>
    </source>
</evidence>
<dbReference type="Proteomes" id="UP000324758">
    <property type="component" value="Unassembled WGS sequence"/>
</dbReference>
<feature type="domain" description="UDP-glucose/GDP-mannose dehydrogenase C-terminal" evidence="11">
    <location>
        <begin position="317"/>
        <end position="425"/>
    </location>
</feature>
<organism evidence="12 13">
    <name type="scientific">Bradyrhizobium rifense</name>
    <dbReference type="NCBI Taxonomy" id="515499"/>
    <lineage>
        <taxon>Bacteria</taxon>
        <taxon>Pseudomonadati</taxon>
        <taxon>Pseudomonadota</taxon>
        <taxon>Alphaproteobacteria</taxon>
        <taxon>Hyphomicrobiales</taxon>
        <taxon>Nitrobacteraceae</taxon>
        <taxon>Bradyrhizobium</taxon>
    </lineage>
</organism>
<dbReference type="PANTHER" id="PTHR43750">
    <property type="entry name" value="UDP-GLUCOSE 6-DEHYDROGENASE TUAD"/>
    <property type="match status" value="1"/>
</dbReference>
<comment type="catalytic activity">
    <reaction evidence="6 7">
        <text>UDP-alpha-D-glucose + 2 NAD(+) + H2O = UDP-alpha-D-glucuronate + 2 NADH + 3 H(+)</text>
        <dbReference type="Rhea" id="RHEA:23596"/>
        <dbReference type="ChEBI" id="CHEBI:15377"/>
        <dbReference type="ChEBI" id="CHEBI:15378"/>
        <dbReference type="ChEBI" id="CHEBI:57540"/>
        <dbReference type="ChEBI" id="CHEBI:57945"/>
        <dbReference type="ChEBI" id="CHEBI:58052"/>
        <dbReference type="ChEBI" id="CHEBI:58885"/>
        <dbReference type="EC" id="1.1.1.22"/>
    </reaction>
</comment>
<evidence type="ECO:0000256" key="9">
    <source>
        <dbReference type="PIRSR" id="PIRSR500134-2"/>
    </source>
</evidence>
<comment type="similarity">
    <text evidence="2 7">Belongs to the UDP-glucose/GDP-mannose dehydrogenase family.</text>
</comment>
<reference evidence="12 13" key="1">
    <citation type="submission" date="2019-08" db="EMBL/GenBank/DDBJ databases">
        <title>Bradyrhizobium hipponensis sp. nov., a rhizobium isolated from a Lupinus angustifolius root nodule in Tunisia.</title>
        <authorList>
            <person name="Off K."/>
            <person name="Rejili M."/>
            <person name="Mars M."/>
            <person name="Brachmann A."/>
            <person name="Marin M."/>
        </authorList>
    </citation>
    <scope>NUCLEOTIDE SEQUENCE [LARGE SCALE GENOMIC DNA]</scope>
    <source>
        <strain evidence="12 13">CTAW71</strain>
    </source>
</reference>
<dbReference type="InterPro" id="IPR014027">
    <property type="entry name" value="UDP-Glc/GDP-Man_DH_C"/>
</dbReference>
<dbReference type="InterPro" id="IPR014026">
    <property type="entry name" value="UDP-Glc/GDP-Man_DH_dimer"/>
</dbReference>
<sequence length="437" mass="47162">MRVSVFGLGYVGAVTSGCFSSLGHSVVGVDPAAAKVALINQGSAPVIEKGLGDMIAEAVAKGRLRATGDARNAVLATDLSLICVGTPSKRNGDLDTSALKQVCAEIGAALVEKQSRHSVIVRSTVLPGTIRDVVIPELEKSSGKKAGVDFGIGSNPEFLREGTAIDDFFAPPKTVIGAEDDQTAGELEALYSIIKAPLIRTSIQVAEMIKYSDNVWHAVKVAFANEIGVICKNLSIDSHEVMDVFCRDTKLNLSSYYLKPGFSFGGSCLPKDVRALVHKARSLDLDLPLLGSVLPSNERQTTRGFEMITQLGKRPVSILGMSFKAGTDDLRESPILEIVERLIGKGFDVRIFDRNISLSKLVGANKDYLLRMIPHVSSLLVESMDDALSHGEIIVVGNGDAEFRTIADRVRPDQFVVDLVRIKDHSRLKENYNGISW</sequence>
<proteinExistence type="inferred from homology"/>
<gene>
    <name evidence="12" type="ORF">FXB40_26650</name>
</gene>
<comment type="caution">
    <text evidence="12">The sequence shown here is derived from an EMBL/GenBank/DDBJ whole genome shotgun (WGS) entry which is preliminary data.</text>
</comment>
<feature type="binding site" evidence="10">
    <location>
        <position position="161"/>
    </location>
    <ligand>
        <name>NAD(+)</name>
        <dbReference type="ChEBI" id="CHEBI:57540"/>
    </ligand>
</feature>
<dbReference type="SMART" id="SM00984">
    <property type="entry name" value="UDPG_MGDP_dh_C"/>
    <property type="match status" value="1"/>
</dbReference>
<dbReference type="PIRSF" id="PIRSF000124">
    <property type="entry name" value="UDPglc_GDPman_dh"/>
    <property type="match status" value="1"/>
</dbReference>
<comment type="pathway">
    <text evidence="1">Nucleotide-sugar biosynthesis; UDP-alpha-D-glucuronate biosynthesis; UDP-alpha-D-glucuronate from UDP-alpha-D-glucose: step 1/1.</text>
</comment>
<dbReference type="Pfam" id="PF03721">
    <property type="entry name" value="UDPG_MGDP_dh_N"/>
    <property type="match status" value="1"/>
</dbReference>
<accession>A0A5D3K8W9</accession>
<dbReference type="GO" id="GO:0051287">
    <property type="term" value="F:NAD binding"/>
    <property type="evidence" value="ECO:0007669"/>
    <property type="project" value="InterPro"/>
</dbReference>
<feature type="binding site" evidence="10">
    <location>
        <position position="35"/>
    </location>
    <ligand>
        <name>NAD(+)</name>
        <dbReference type="ChEBI" id="CHEBI:57540"/>
    </ligand>
</feature>
<keyword evidence="5 7" id="KW-0520">NAD</keyword>
<evidence type="ECO:0000259" key="11">
    <source>
        <dbReference type="SMART" id="SM00984"/>
    </source>
</evidence>
<evidence type="ECO:0000256" key="7">
    <source>
        <dbReference type="PIRNR" id="PIRNR000124"/>
    </source>
</evidence>
<feature type="binding site" evidence="9">
    <location>
        <begin position="158"/>
        <end position="161"/>
    </location>
    <ligand>
        <name>substrate</name>
    </ligand>
</feature>
<dbReference type="InterPro" id="IPR036291">
    <property type="entry name" value="NAD(P)-bd_dom_sf"/>
</dbReference>
<dbReference type="NCBIfam" id="TIGR03026">
    <property type="entry name" value="NDP-sugDHase"/>
    <property type="match status" value="1"/>
</dbReference>
<feature type="binding site" evidence="9">
    <location>
        <position position="265"/>
    </location>
    <ligand>
        <name>substrate</name>
    </ligand>
</feature>
<keyword evidence="13" id="KW-1185">Reference proteome</keyword>